<organism evidence="3 4">
    <name type="scientific">Bacillus cereus</name>
    <dbReference type="NCBI Taxonomy" id="1396"/>
    <lineage>
        <taxon>Bacteria</taxon>
        <taxon>Bacillati</taxon>
        <taxon>Bacillota</taxon>
        <taxon>Bacilli</taxon>
        <taxon>Bacillales</taxon>
        <taxon>Bacillaceae</taxon>
        <taxon>Bacillus</taxon>
        <taxon>Bacillus cereus group</taxon>
    </lineage>
</organism>
<comment type="caution">
    <text evidence="3">The sequence shown here is derived from an EMBL/GenBank/DDBJ whole genome shotgun (WGS) entry which is preliminary data.</text>
</comment>
<reference evidence="3 4" key="1">
    <citation type="submission" date="2017-09" db="EMBL/GenBank/DDBJ databases">
        <title>Large-scale bioinformatics analysis of Bacillus genomes uncovers conserved roles of natural products in bacterial physiology.</title>
        <authorList>
            <consortium name="Agbiome Team Llc"/>
            <person name="Bleich R.M."/>
            <person name="Grubbs K.J."/>
            <person name="Santa Maria K.C."/>
            <person name="Allen S.E."/>
            <person name="Farag S."/>
            <person name="Shank E.A."/>
            <person name="Bowers A."/>
        </authorList>
    </citation>
    <scope>NUCLEOTIDE SEQUENCE [LARGE SCALE GENOMIC DNA]</scope>
    <source>
        <strain evidence="3 4">AFS096845</strain>
    </source>
</reference>
<dbReference type="SUPFAM" id="SSF49503">
    <property type="entry name" value="Cupredoxins"/>
    <property type="match status" value="1"/>
</dbReference>
<dbReference type="RefSeq" id="WP_170956719.1">
    <property type="nucleotide sequence ID" value="NZ_NVLK01000125.1"/>
</dbReference>
<dbReference type="InterPro" id="IPR008972">
    <property type="entry name" value="Cupredoxin"/>
</dbReference>
<evidence type="ECO:0000313" key="3">
    <source>
        <dbReference type="EMBL" id="PEC18861.1"/>
    </source>
</evidence>
<evidence type="ECO:0000256" key="1">
    <source>
        <dbReference type="ARBA" id="ARBA00010609"/>
    </source>
</evidence>
<dbReference type="InterPro" id="IPR011707">
    <property type="entry name" value="Cu-oxidase-like_N"/>
</dbReference>
<gene>
    <name evidence="3" type="ORF">COM96_28430</name>
</gene>
<accession>A0A2A7HPH0</accession>
<dbReference type="PANTHER" id="PTHR48267:SF1">
    <property type="entry name" value="BILIRUBIN OXIDASE"/>
    <property type="match status" value="1"/>
</dbReference>
<evidence type="ECO:0000259" key="2">
    <source>
        <dbReference type="Pfam" id="PF07732"/>
    </source>
</evidence>
<proteinExistence type="inferred from homology"/>
<dbReference type="InterPro" id="IPR045087">
    <property type="entry name" value="Cu-oxidase_fam"/>
</dbReference>
<evidence type="ECO:0000313" key="4">
    <source>
        <dbReference type="Proteomes" id="UP000220006"/>
    </source>
</evidence>
<dbReference type="EMBL" id="NVLK01000125">
    <property type="protein sequence ID" value="PEC18861.1"/>
    <property type="molecule type" value="Genomic_DNA"/>
</dbReference>
<dbReference type="AlphaFoldDB" id="A0A2A7HPH0"/>
<dbReference type="CDD" id="cd13844">
    <property type="entry name" value="CuRO_1_BOD_CotA_like"/>
    <property type="match status" value="1"/>
</dbReference>
<sequence length="182" mass="21358">MSLEKFVDALPIPPVLKAKDKRDNIPFYEVTMKQIEQKLHRDLPPTTVWGYNGMYPGPTFEARRNHPILVKWKNELPFEHLLPVDRTIHGAEPDKPSVRTVVHLHEGRVRPENDGYPEAWFTRNFENVGPKFVHEVYYYPNCQRPATLWYHDHALGITRLNVYAGLAGFYLLRDKKEEKLNL</sequence>
<dbReference type="Pfam" id="PF07732">
    <property type="entry name" value="Cu-oxidase_3"/>
    <property type="match status" value="1"/>
</dbReference>
<dbReference type="Gene3D" id="2.60.40.420">
    <property type="entry name" value="Cupredoxins - blue copper proteins"/>
    <property type="match status" value="1"/>
</dbReference>
<protein>
    <submittedName>
        <fullName evidence="3">Copper oxidase</fullName>
    </submittedName>
</protein>
<comment type="similarity">
    <text evidence="1">Belongs to the multicopper oxidase family.</text>
</comment>
<dbReference type="Proteomes" id="UP000220006">
    <property type="component" value="Unassembled WGS sequence"/>
</dbReference>
<feature type="non-terminal residue" evidence="3">
    <location>
        <position position="182"/>
    </location>
</feature>
<feature type="domain" description="Plastocyanin-like" evidence="2">
    <location>
        <begin position="44"/>
        <end position="82"/>
    </location>
</feature>
<name>A0A2A7HPH0_BACCE</name>
<dbReference type="GO" id="GO:0005507">
    <property type="term" value="F:copper ion binding"/>
    <property type="evidence" value="ECO:0007669"/>
    <property type="project" value="InterPro"/>
</dbReference>
<dbReference type="FunFam" id="2.60.40.420:FF:000087">
    <property type="entry name" value="Spore coat protein A"/>
    <property type="match status" value="1"/>
</dbReference>
<dbReference type="PANTHER" id="PTHR48267">
    <property type="entry name" value="CUPREDOXIN SUPERFAMILY PROTEIN"/>
    <property type="match status" value="1"/>
</dbReference>